<dbReference type="RefSeq" id="WP_108673976.1">
    <property type="nucleotide sequence ID" value="NZ_CP025628.1"/>
</dbReference>
<dbReference type="PANTHER" id="PTHR43560">
    <property type="entry name" value="ION-TRANSLOCATING OXIDOREDUCTASE COMPLEX SUBUNIT B"/>
    <property type="match status" value="1"/>
</dbReference>
<dbReference type="Gene3D" id="1.10.15.40">
    <property type="entry name" value="Electron transport complex subunit B, putative Fe-S cluster"/>
    <property type="match status" value="1"/>
</dbReference>
<dbReference type="PIRSF" id="PIRSF005784">
    <property type="entry name" value="Elect_transpt_RnfB"/>
    <property type="match status" value="1"/>
</dbReference>
<keyword evidence="8 10" id="KW-0411">Iron-sulfur</keyword>
<dbReference type="PROSITE" id="PS51656">
    <property type="entry name" value="4FE4S"/>
    <property type="match status" value="1"/>
</dbReference>
<dbReference type="InterPro" id="IPR050395">
    <property type="entry name" value="4Fe4S_Ferredoxin_RnfB"/>
</dbReference>
<keyword evidence="4" id="KW-0677">Repeat</keyword>
<accession>A0A3S7JA66</accession>
<evidence type="ECO:0000259" key="12">
    <source>
        <dbReference type="PROSITE" id="PS51656"/>
    </source>
</evidence>
<evidence type="ECO:0000256" key="2">
    <source>
        <dbReference type="ARBA" id="ARBA00022485"/>
    </source>
</evidence>
<evidence type="ECO:0000256" key="7">
    <source>
        <dbReference type="ARBA" id="ARBA00023004"/>
    </source>
</evidence>
<feature type="binding site" evidence="10">
    <location>
        <position position="21"/>
    </location>
    <ligand>
        <name>[4Fe-4S] cluster</name>
        <dbReference type="ChEBI" id="CHEBI:49883"/>
        <label>1</label>
    </ligand>
</feature>
<evidence type="ECO:0000256" key="8">
    <source>
        <dbReference type="ARBA" id="ARBA00023014"/>
    </source>
</evidence>
<dbReference type="GO" id="GO:0009055">
    <property type="term" value="F:electron transfer activity"/>
    <property type="evidence" value="ECO:0007669"/>
    <property type="project" value="InterPro"/>
</dbReference>
<dbReference type="PANTHER" id="PTHR43560:SF1">
    <property type="entry name" value="ION-TRANSLOCATING OXIDOREDUCTASE COMPLEX SUBUNIT B"/>
    <property type="match status" value="1"/>
</dbReference>
<dbReference type="KEGG" id="kso:CKSOR_00458"/>
<feature type="binding site" evidence="10">
    <location>
        <position position="88"/>
    </location>
    <ligand>
        <name>[4Fe-4S] cluster</name>
        <dbReference type="ChEBI" id="CHEBI:49883"/>
        <label>2</label>
    </ligand>
</feature>
<evidence type="ECO:0000256" key="4">
    <source>
        <dbReference type="ARBA" id="ARBA00022737"/>
    </source>
</evidence>
<gene>
    <name evidence="13" type="primary">rsxB</name>
    <name evidence="13" type="ORF">CKSOR_00458</name>
</gene>
<feature type="binding site" evidence="10">
    <location>
        <position position="26"/>
    </location>
    <ligand>
        <name>[4Fe-4S] cluster</name>
        <dbReference type="ChEBI" id="CHEBI:49883"/>
        <label>1</label>
    </ligand>
</feature>
<proteinExistence type="predicted"/>
<dbReference type="Pfam" id="PF14697">
    <property type="entry name" value="Fer4_21"/>
    <property type="match status" value="1"/>
</dbReference>
<dbReference type="EMBL" id="CP025628">
    <property type="protein sequence ID" value="AWD32570.1"/>
    <property type="molecule type" value="Genomic_DNA"/>
</dbReference>
<dbReference type="GO" id="GO:0005886">
    <property type="term" value="C:plasma membrane"/>
    <property type="evidence" value="ECO:0007669"/>
    <property type="project" value="InterPro"/>
</dbReference>
<feature type="binding site" evidence="10">
    <location>
        <position position="95"/>
    </location>
    <ligand>
        <name>[4Fe-4S] cluster</name>
        <dbReference type="ChEBI" id="CHEBI:49883"/>
        <label>3</label>
    </ligand>
</feature>
<dbReference type="AlphaFoldDB" id="A0A3S7JA66"/>
<feature type="domain" description="4Fe-4S ferredoxin-type" evidence="11">
    <location>
        <begin position="106"/>
        <end position="135"/>
    </location>
</feature>
<dbReference type="Pfam" id="PF04060">
    <property type="entry name" value="FeS"/>
    <property type="match status" value="1"/>
</dbReference>
<dbReference type="GO" id="GO:0051539">
    <property type="term" value="F:4 iron, 4 sulfur cluster binding"/>
    <property type="evidence" value="ECO:0007669"/>
    <property type="project" value="UniProtKB-KW"/>
</dbReference>
<dbReference type="PROSITE" id="PS00198">
    <property type="entry name" value="4FE4S_FER_1"/>
    <property type="match status" value="2"/>
</dbReference>
<feature type="binding site" evidence="10">
    <location>
        <position position="125"/>
    </location>
    <ligand>
        <name>[4Fe-4S] cluster</name>
        <dbReference type="ChEBI" id="CHEBI:49883"/>
        <label>2</label>
    </ligand>
</feature>
<keyword evidence="9" id="KW-0472">Membrane</keyword>
<organism evidence="13 14">
    <name type="scientific">Candidatus Kinetoplastidibacterium kentomonadis</name>
    <dbReference type="NCBI Taxonomy" id="1576550"/>
    <lineage>
        <taxon>Bacteria</taxon>
        <taxon>Pseudomonadati</taxon>
        <taxon>Pseudomonadota</taxon>
        <taxon>Betaproteobacteria</taxon>
        <taxon>Candidatus Kinetoplastidibacterium</taxon>
    </lineage>
</organism>
<dbReference type="PROSITE" id="PS51379">
    <property type="entry name" value="4FE4S_FER_2"/>
    <property type="match status" value="2"/>
</dbReference>
<name>A0A3S7JA66_9PROT</name>
<dbReference type="SUPFAM" id="SSF54862">
    <property type="entry name" value="4Fe-4S ferredoxins"/>
    <property type="match status" value="1"/>
</dbReference>
<dbReference type="InterPro" id="IPR010207">
    <property type="entry name" value="Elect_transpt_cplx_RnfB/RsxB"/>
</dbReference>
<evidence type="ECO:0000256" key="3">
    <source>
        <dbReference type="ARBA" id="ARBA00022723"/>
    </source>
</evidence>
<dbReference type="GO" id="GO:0046872">
    <property type="term" value="F:metal ion binding"/>
    <property type="evidence" value="ECO:0007669"/>
    <property type="project" value="UniProtKB-KW"/>
</dbReference>
<reference evidence="13 14" key="1">
    <citation type="journal article" date="2018" name="Parasitology">
        <title>The reduced genome of Candidatus Kinetoplastibacterium sorsogonicusi, the endosymbiont of Kentomonas sorsogonicus (Trypanosomatidae): loss of the haem-synthesis pathway.</title>
        <authorList>
            <person name="Silva F.M."/>
            <person name="Kostygov A.Y."/>
            <person name="Spodareva V.V."/>
            <person name="Butenko A."/>
            <person name="Tossou R."/>
            <person name="Lukes J."/>
            <person name="Yurchenko V."/>
            <person name="Alves J.M.P."/>
        </authorList>
    </citation>
    <scope>NUCLEOTIDE SEQUENCE [LARGE SCALE GENOMIC DNA]</scope>
    <source>
        <strain evidence="13 14">MF-08</strain>
    </source>
</reference>
<evidence type="ECO:0000259" key="11">
    <source>
        <dbReference type="PROSITE" id="PS51379"/>
    </source>
</evidence>
<protein>
    <submittedName>
        <fullName evidence="13">Electron transport complex subunit RsxB</fullName>
    </submittedName>
</protein>
<comment type="cofactor">
    <cofactor evidence="10">
        <name>[4Fe-4S] cluster</name>
        <dbReference type="ChEBI" id="CHEBI:49883"/>
    </cofactor>
    <text evidence="10">Binds 3 [4Fe-4S] clusters.</text>
</comment>
<evidence type="ECO:0000313" key="13">
    <source>
        <dbReference type="EMBL" id="AWD32570.1"/>
    </source>
</evidence>
<dbReference type="OrthoDB" id="9789936at2"/>
<keyword evidence="5" id="KW-1278">Translocase</keyword>
<dbReference type="Gene3D" id="3.30.70.20">
    <property type="match status" value="1"/>
</dbReference>
<keyword evidence="2 10" id="KW-0004">4Fe-4S</keyword>
<dbReference type="InterPro" id="IPR017900">
    <property type="entry name" value="4Fe4S_Fe_S_CS"/>
</dbReference>
<evidence type="ECO:0000313" key="14">
    <source>
        <dbReference type="Proteomes" id="UP000266796"/>
    </source>
</evidence>
<evidence type="ECO:0000256" key="1">
    <source>
        <dbReference type="ARBA" id="ARBA00022448"/>
    </source>
</evidence>
<keyword evidence="3 10" id="KW-0479">Metal-binding</keyword>
<sequence length="175" mass="19655">MINPLIKAIDEILPQTQCTKCGYDNCLSYANAIVNDKESINRCPPGGDHTIKKISKILNKEFIALDSSRGSPEIFNVASIDEEKCIGCTICIAECPTDAILGANKRMHIIITDYCTGCGLCVDKCPVSCINLENINRKWTKKHADLSRSRYNNKLIRMKKNFQQQSLMKNKLLKD</sequence>
<feature type="binding site" evidence="10">
    <location>
        <position position="85"/>
    </location>
    <ligand>
        <name>[4Fe-4S] cluster</name>
        <dbReference type="ChEBI" id="CHEBI:49883"/>
        <label>2</label>
    </ligand>
</feature>
<evidence type="ECO:0000256" key="6">
    <source>
        <dbReference type="ARBA" id="ARBA00022982"/>
    </source>
</evidence>
<dbReference type="InterPro" id="IPR016463">
    <property type="entry name" value="RnfB/RsxB_Proteobac"/>
</dbReference>
<evidence type="ECO:0000256" key="10">
    <source>
        <dbReference type="PIRSR" id="PIRSR005784-1"/>
    </source>
</evidence>
<dbReference type="NCBIfam" id="TIGR01944">
    <property type="entry name" value="rnfB"/>
    <property type="match status" value="1"/>
</dbReference>
<keyword evidence="14" id="KW-1185">Reference proteome</keyword>
<dbReference type="Proteomes" id="UP000266796">
    <property type="component" value="Chromosome"/>
</dbReference>
<dbReference type="InterPro" id="IPR007202">
    <property type="entry name" value="4Fe-4S_dom"/>
</dbReference>
<feature type="binding site" evidence="10">
    <location>
        <position position="121"/>
    </location>
    <ligand>
        <name>[4Fe-4S] cluster</name>
        <dbReference type="ChEBI" id="CHEBI:49883"/>
        <label>3</label>
    </ligand>
</feature>
<feature type="binding site" evidence="10">
    <location>
        <position position="91"/>
    </location>
    <ligand>
        <name>[4Fe-4S] cluster</name>
        <dbReference type="ChEBI" id="CHEBI:49883"/>
        <label>2</label>
    </ligand>
</feature>
<dbReference type="InterPro" id="IPR017896">
    <property type="entry name" value="4Fe4S_Fe-S-bd"/>
</dbReference>
<dbReference type="GO" id="GO:0022900">
    <property type="term" value="P:electron transport chain"/>
    <property type="evidence" value="ECO:0007669"/>
    <property type="project" value="InterPro"/>
</dbReference>
<feature type="binding site" evidence="10">
    <location>
        <position position="115"/>
    </location>
    <ligand>
        <name>[4Fe-4S] cluster</name>
        <dbReference type="ChEBI" id="CHEBI:49883"/>
        <label>3</label>
    </ligand>
</feature>
<keyword evidence="1" id="KW-0813">Transport</keyword>
<feature type="binding site" evidence="10">
    <location>
        <position position="118"/>
    </location>
    <ligand>
        <name>[4Fe-4S] cluster</name>
        <dbReference type="ChEBI" id="CHEBI:49883"/>
        <label>3</label>
    </ligand>
</feature>
<feature type="binding site" evidence="10">
    <location>
        <position position="18"/>
    </location>
    <ligand>
        <name>[4Fe-4S] cluster</name>
        <dbReference type="ChEBI" id="CHEBI:49883"/>
        <label>1</label>
    </ligand>
</feature>
<keyword evidence="6" id="KW-0249">Electron transport</keyword>
<feature type="binding site" evidence="10">
    <location>
        <position position="43"/>
    </location>
    <ligand>
        <name>[4Fe-4S] cluster</name>
        <dbReference type="ChEBI" id="CHEBI:49883"/>
        <label>1</label>
    </ligand>
</feature>
<feature type="domain" description="4Fe-4S" evidence="12">
    <location>
        <begin position="1"/>
        <end position="60"/>
    </location>
</feature>
<keyword evidence="7 10" id="KW-0408">Iron</keyword>
<feature type="domain" description="4Fe-4S ferredoxin-type" evidence="11">
    <location>
        <begin position="76"/>
        <end position="105"/>
    </location>
</feature>
<evidence type="ECO:0000256" key="9">
    <source>
        <dbReference type="ARBA" id="ARBA00023136"/>
    </source>
</evidence>
<evidence type="ECO:0000256" key="5">
    <source>
        <dbReference type="ARBA" id="ARBA00022967"/>
    </source>
</evidence>